<name>A0AAD7CE34_9AGAR</name>
<accession>A0AAD7CE34</accession>
<dbReference type="Pfam" id="PF01753">
    <property type="entry name" value="zf-MYND"/>
    <property type="match status" value="1"/>
</dbReference>
<protein>
    <recommendedName>
        <fullName evidence="5">MYND-type domain-containing protein</fullName>
    </recommendedName>
</protein>
<dbReference type="SUPFAM" id="SSF144232">
    <property type="entry name" value="HIT/MYND zinc finger-like"/>
    <property type="match status" value="1"/>
</dbReference>
<dbReference type="GO" id="GO:0008270">
    <property type="term" value="F:zinc ion binding"/>
    <property type="evidence" value="ECO:0007669"/>
    <property type="project" value="UniProtKB-KW"/>
</dbReference>
<evidence type="ECO:0000256" key="2">
    <source>
        <dbReference type="ARBA" id="ARBA00022771"/>
    </source>
</evidence>
<dbReference type="InterPro" id="IPR002893">
    <property type="entry name" value="Znf_MYND"/>
</dbReference>
<proteinExistence type="predicted"/>
<keyword evidence="2 4" id="KW-0863">Zinc-finger</keyword>
<dbReference type="AlphaFoldDB" id="A0AAD7CE34"/>
<reference evidence="6" key="1">
    <citation type="submission" date="2023-03" db="EMBL/GenBank/DDBJ databases">
        <title>Massive genome expansion in bonnet fungi (Mycena s.s.) driven by repeated elements and novel gene families across ecological guilds.</title>
        <authorList>
            <consortium name="Lawrence Berkeley National Laboratory"/>
            <person name="Harder C.B."/>
            <person name="Miyauchi S."/>
            <person name="Viragh M."/>
            <person name="Kuo A."/>
            <person name="Thoen E."/>
            <person name="Andreopoulos B."/>
            <person name="Lu D."/>
            <person name="Skrede I."/>
            <person name="Drula E."/>
            <person name="Henrissat B."/>
            <person name="Morin E."/>
            <person name="Kohler A."/>
            <person name="Barry K."/>
            <person name="LaButti K."/>
            <person name="Morin E."/>
            <person name="Salamov A."/>
            <person name="Lipzen A."/>
            <person name="Mereny Z."/>
            <person name="Hegedus B."/>
            <person name="Baldrian P."/>
            <person name="Stursova M."/>
            <person name="Weitz H."/>
            <person name="Taylor A."/>
            <person name="Grigoriev I.V."/>
            <person name="Nagy L.G."/>
            <person name="Martin F."/>
            <person name="Kauserud H."/>
        </authorList>
    </citation>
    <scope>NUCLEOTIDE SEQUENCE</scope>
    <source>
        <strain evidence="6">9284</strain>
    </source>
</reference>
<organism evidence="6 7">
    <name type="scientific">Roridomyces roridus</name>
    <dbReference type="NCBI Taxonomy" id="1738132"/>
    <lineage>
        <taxon>Eukaryota</taxon>
        <taxon>Fungi</taxon>
        <taxon>Dikarya</taxon>
        <taxon>Basidiomycota</taxon>
        <taxon>Agaricomycotina</taxon>
        <taxon>Agaricomycetes</taxon>
        <taxon>Agaricomycetidae</taxon>
        <taxon>Agaricales</taxon>
        <taxon>Marasmiineae</taxon>
        <taxon>Mycenaceae</taxon>
        <taxon>Roridomyces</taxon>
    </lineage>
</organism>
<evidence type="ECO:0000313" key="6">
    <source>
        <dbReference type="EMBL" id="KAJ7646665.1"/>
    </source>
</evidence>
<sequence length="306" mass="34716">MESESPQSQCDNASCGNQVPSSIWSSGVLCSGCSGARYCAAPCQEVSWASHKAICTVPKSVKLGEIRLHCKIEEEDEDEDEDGYDSDEDMDSTCIKNISVDIEYKPFGSNTAVKIGYARLVLVDIEKTRSVGFFFRLDDESDELSNFAVLFDDEGPLRPNSGCWQPEDFDEQDYLVVLTELVVDIPWREQGIGRSVFQKLFKLEQLHGSRFIFAWPTAWASSIQKESTAAYSAKCDRVVKFFQKSAFRRVVNSRFFCLANDIRHASHSIPLDQDAPYHDSELPPTITLEEAQRYMDERYMAQRMPF</sequence>
<evidence type="ECO:0000259" key="5">
    <source>
        <dbReference type="PROSITE" id="PS50865"/>
    </source>
</evidence>
<dbReference type="Gene3D" id="6.10.140.2220">
    <property type="match status" value="1"/>
</dbReference>
<dbReference type="Proteomes" id="UP001221142">
    <property type="component" value="Unassembled WGS sequence"/>
</dbReference>
<dbReference type="EMBL" id="JARKIF010000002">
    <property type="protein sequence ID" value="KAJ7646665.1"/>
    <property type="molecule type" value="Genomic_DNA"/>
</dbReference>
<evidence type="ECO:0000313" key="7">
    <source>
        <dbReference type="Proteomes" id="UP001221142"/>
    </source>
</evidence>
<evidence type="ECO:0000256" key="4">
    <source>
        <dbReference type="PROSITE-ProRule" id="PRU00134"/>
    </source>
</evidence>
<keyword evidence="1" id="KW-0479">Metal-binding</keyword>
<evidence type="ECO:0000256" key="1">
    <source>
        <dbReference type="ARBA" id="ARBA00022723"/>
    </source>
</evidence>
<gene>
    <name evidence="6" type="ORF">FB45DRAFT_891036</name>
</gene>
<keyword evidence="3" id="KW-0862">Zinc</keyword>
<feature type="domain" description="MYND-type" evidence="5">
    <location>
        <begin position="12"/>
        <end position="55"/>
    </location>
</feature>
<evidence type="ECO:0000256" key="3">
    <source>
        <dbReference type="ARBA" id="ARBA00022833"/>
    </source>
</evidence>
<comment type="caution">
    <text evidence="6">The sequence shown here is derived from an EMBL/GenBank/DDBJ whole genome shotgun (WGS) entry which is preliminary data.</text>
</comment>
<keyword evidence="7" id="KW-1185">Reference proteome</keyword>
<dbReference type="PROSITE" id="PS50865">
    <property type="entry name" value="ZF_MYND_2"/>
    <property type="match status" value="1"/>
</dbReference>